<feature type="compositionally biased region" description="Gly residues" evidence="5">
    <location>
        <begin position="339"/>
        <end position="351"/>
    </location>
</feature>
<dbReference type="EMBL" id="JAACJJ010000056">
    <property type="protein sequence ID" value="KAF5312767.1"/>
    <property type="molecule type" value="Genomic_DNA"/>
</dbReference>
<feature type="region of interest" description="Disordered" evidence="5">
    <location>
        <begin position="88"/>
        <end position="131"/>
    </location>
</feature>
<reference evidence="7 8" key="1">
    <citation type="journal article" date="2020" name="ISME J.">
        <title>Uncovering the hidden diversity of litter-decomposition mechanisms in mushroom-forming fungi.</title>
        <authorList>
            <person name="Floudas D."/>
            <person name="Bentzer J."/>
            <person name="Ahren D."/>
            <person name="Johansson T."/>
            <person name="Persson P."/>
            <person name="Tunlid A."/>
        </authorList>
    </citation>
    <scope>NUCLEOTIDE SEQUENCE [LARGE SCALE GENOMIC DNA]</scope>
    <source>
        <strain evidence="7 8">CBS 101986</strain>
    </source>
</reference>
<keyword evidence="8" id="KW-1185">Reference proteome</keyword>
<evidence type="ECO:0000256" key="4">
    <source>
        <dbReference type="PROSITE-ProRule" id="PRU00175"/>
    </source>
</evidence>
<dbReference type="OrthoDB" id="8062037at2759"/>
<accession>A0A8H5AXK7</accession>
<dbReference type="SMART" id="SM00184">
    <property type="entry name" value="RING"/>
    <property type="match status" value="1"/>
</dbReference>
<feature type="domain" description="RING-type" evidence="6">
    <location>
        <begin position="246"/>
        <end position="293"/>
    </location>
</feature>
<feature type="compositionally biased region" description="Polar residues" evidence="5">
    <location>
        <begin position="304"/>
        <end position="318"/>
    </location>
</feature>
<dbReference type="Gene3D" id="3.30.40.10">
    <property type="entry name" value="Zinc/RING finger domain, C3HC4 (zinc finger)"/>
    <property type="match status" value="1"/>
</dbReference>
<evidence type="ECO:0000256" key="5">
    <source>
        <dbReference type="SAM" id="MobiDB-lite"/>
    </source>
</evidence>
<name>A0A8H5AXK7_9AGAR</name>
<dbReference type="InterPro" id="IPR013083">
    <property type="entry name" value="Znf_RING/FYVE/PHD"/>
</dbReference>
<dbReference type="PROSITE" id="PS50089">
    <property type="entry name" value="ZF_RING_2"/>
    <property type="match status" value="1"/>
</dbReference>
<evidence type="ECO:0000256" key="1">
    <source>
        <dbReference type="ARBA" id="ARBA00022723"/>
    </source>
</evidence>
<feature type="compositionally biased region" description="Polar residues" evidence="5">
    <location>
        <begin position="376"/>
        <end position="387"/>
    </location>
</feature>
<proteinExistence type="predicted"/>
<keyword evidence="3" id="KW-0862">Zinc</keyword>
<evidence type="ECO:0000256" key="3">
    <source>
        <dbReference type="ARBA" id="ARBA00022833"/>
    </source>
</evidence>
<dbReference type="Proteomes" id="UP000567179">
    <property type="component" value="Unassembled WGS sequence"/>
</dbReference>
<evidence type="ECO:0000313" key="7">
    <source>
        <dbReference type="EMBL" id="KAF5312767.1"/>
    </source>
</evidence>
<dbReference type="GO" id="GO:0008270">
    <property type="term" value="F:zinc ion binding"/>
    <property type="evidence" value="ECO:0007669"/>
    <property type="project" value="UniProtKB-KW"/>
</dbReference>
<feature type="compositionally biased region" description="Low complexity" evidence="5">
    <location>
        <begin position="442"/>
        <end position="467"/>
    </location>
</feature>
<keyword evidence="2 4" id="KW-0863">Zinc-finger</keyword>
<feature type="compositionally biased region" description="Low complexity" evidence="5">
    <location>
        <begin position="490"/>
        <end position="501"/>
    </location>
</feature>
<organism evidence="7 8">
    <name type="scientific">Psilocybe cf. subviscida</name>
    <dbReference type="NCBI Taxonomy" id="2480587"/>
    <lineage>
        <taxon>Eukaryota</taxon>
        <taxon>Fungi</taxon>
        <taxon>Dikarya</taxon>
        <taxon>Basidiomycota</taxon>
        <taxon>Agaricomycotina</taxon>
        <taxon>Agaricomycetes</taxon>
        <taxon>Agaricomycetidae</taxon>
        <taxon>Agaricales</taxon>
        <taxon>Agaricineae</taxon>
        <taxon>Strophariaceae</taxon>
        <taxon>Psilocybe</taxon>
    </lineage>
</organism>
<dbReference type="GO" id="GO:0061630">
    <property type="term" value="F:ubiquitin protein ligase activity"/>
    <property type="evidence" value="ECO:0007669"/>
    <property type="project" value="TreeGrafter"/>
</dbReference>
<feature type="region of interest" description="Disordered" evidence="5">
    <location>
        <begin position="303"/>
        <end position="524"/>
    </location>
</feature>
<comment type="caution">
    <text evidence="7">The sequence shown here is derived from an EMBL/GenBank/DDBJ whole genome shotgun (WGS) entry which is preliminary data.</text>
</comment>
<evidence type="ECO:0000313" key="8">
    <source>
        <dbReference type="Proteomes" id="UP000567179"/>
    </source>
</evidence>
<dbReference type="InterPro" id="IPR001841">
    <property type="entry name" value="Znf_RING"/>
</dbReference>
<dbReference type="GO" id="GO:0005737">
    <property type="term" value="C:cytoplasm"/>
    <property type="evidence" value="ECO:0007669"/>
    <property type="project" value="TreeGrafter"/>
</dbReference>
<dbReference type="GO" id="GO:0016567">
    <property type="term" value="P:protein ubiquitination"/>
    <property type="evidence" value="ECO:0007669"/>
    <property type="project" value="TreeGrafter"/>
</dbReference>
<feature type="compositionally biased region" description="Low complexity" evidence="5">
    <location>
        <begin position="319"/>
        <end position="336"/>
    </location>
</feature>
<dbReference type="Pfam" id="PF13639">
    <property type="entry name" value="zf-RING_2"/>
    <property type="match status" value="1"/>
</dbReference>
<protein>
    <recommendedName>
        <fullName evidence="6">RING-type domain-containing protein</fullName>
    </recommendedName>
</protein>
<evidence type="ECO:0000256" key="2">
    <source>
        <dbReference type="ARBA" id="ARBA00022771"/>
    </source>
</evidence>
<keyword evidence="1" id="KW-0479">Metal-binding</keyword>
<dbReference type="SUPFAM" id="SSF57850">
    <property type="entry name" value="RING/U-box"/>
    <property type="match status" value="1"/>
</dbReference>
<dbReference type="PANTHER" id="PTHR15710:SF243">
    <property type="entry name" value="E3 UBIQUITIN-PROTEIN LIGASE PRAJA-2 ISOFORM X1"/>
    <property type="match status" value="1"/>
</dbReference>
<dbReference type="CDD" id="cd16454">
    <property type="entry name" value="RING-H2_PA-TM-RING"/>
    <property type="match status" value="1"/>
</dbReference>
<dbReference type="PANTHER" id="PTHR15710">
    <property type="entry name" value="E3 UBIQUITIN-PROTEIN LIGASE PRAJA"/>
    <property type="match status" value="1"/>
</dbReference>
<evidence type="ECO:0000259" key="6">
    <source>
        <dbReference type="PROSITE" id="PS50089"/>
    </source>
</evidence>
<sequence>MSTREPLWYCHECHAEMRPLMVPDPVCASCHGSFVEKMENAADDPRQFAAGEPGFFDEGMGGMGDAALGPAALLFSLQSLMDRGMRDRAGGDATGPSVRFEVRGPTGSRTMQFGRGANMNGNARRNSSPGRNNDVPNMATFLGANPFGIPIPLPTPGGGDRPNISGPLMANYLMALLGHTEPGMFGMPENGRMGDYVFNQEALDQIISQIMENSNAHRPVPAPEEAIAKLPREVLMEGSPMLERDCAVCKDQFKLDTEDPDEQVVVTLPCKHPFHQPCILPWLTSSGTCPVCRFALVPQPDQHAAQNPAQASSTSETRPNPTSPAQSSSNTSSSPTRGPDGGNRNGTGQGTPGFIQSIFSNLMGLGHPQSHENNDGDNQNNRTGSPSHSRDNSNSENAGQRGSRDNPSSPPRDRPSSPPAQQSPGSPPRWGYEYRAHRRSPLDSSNPSSPSYNSPSSPTFASRFRPGSPSPRNSPPSRRGSDQARGGRGSSAPPGSPGSAAQRRRDQQNDGHNSLPGGWSDELD</sequence>
<gene>
    <name evidence="7" type="ORF">D9619_002595</name>
</gene>
<feature type="compositionally biased region" description="Low complexity" evidence="5">
    <location>
        <begin position="114"/>
        <end position="126"/>
    </location>
</feature>
<dbReference type="AlphaFoldDB" id="A0A8H5AXK7"/>